<feature type="domain" description="TLDc" evidence="2">
    <location>
        <begin position="359"/>
        <end position="514"/>
    </location>
</feature>
<dbReference type="PANTHER" id="PTHR23354">
    <property type="entry name" value="NUCLEOLAR PROTEIN 7/ESTROGEN RECEPTOR COACTIVATOR-RELATED"/>
    <property type="match status" value="1"/>
</dbReference>
<evidence type="ECO:0000313" key="3">
    <source>
        <dbReference type="EMBL" id="CAH0107030.1"/>
    </source>
</evidence>
<sequence length="569" mass="64731">MGNKHSHDESDGDDRSHLGTLRDFLKVKSPILSPSGKRNNKEDAGDHPRQASNNSSNLSEKDPVAEKPASLNSPFSESALSSSSSKPDGITKLAKELMIRSQLQETKDGISLCTFSKYVCHGCVFLGQALFRDFSKLGKSAKKSTSPKQALSKDQFVSGSQKIVQLIGEEQLLTFYVQIFASDDDLLSHDDVNKFFQSCYHLSLGSTTCTNHSDEVIQMVITAMSSLSPKFVVHWVQTNCPRVVTWMHRHLVHRLTVGFRVLQQNREAKVEVEHDTDLATSKDLYDCKHLFWLRLAEKVSRFSQEARSLQREPIFPSKGSHTNRKVISETRLHPMQIWLLGCTLPVVYTRPIPTLPSSPSINGIVLMDPHTFISRMIASHSPSNWTTLYNSDNDGLSLNRFEHHVMGYRGPTVSFLYAEGNRIFCLAVDLAWKESIQFWGTPNTIIIQLTPEYKVLDRGESMMYYNISVRGYPFGIQVGTDHRHPCLEIDKEFSRLNYRKIPYALEAIQVWGCGTSQQRESQLDYKKWELKQVEKSRNVKLSAVDWNDHPDKCLLEMASHRQLYLVTKF</sequence>
<evidence type="ECO:0000256" key="1">
    <source>
        <dbReference type="SAM" id="MobiDB-lite"/>
    </source>
</evidence>
<dbReference type="Pfam" id="PF07534">
    <property type="entry name" value="TLD"/>
    <property type="match status" value="1"/>
</dbReference>
<dbReference type="PROSITE" id="PS51886">
    <property type="entry name" value="TLDC"/>
    <property type="match status" value="1"/>
</dbReference>
<dbReference type="Proteomes" id="UP000789390">
    <property type="component" value="Unassembled WGS sequence"/>
</dbReference>
<accession>A0A8J2RS18</accession>
<name>A0A8J2RS18_9CRUS</name>
<dbReference type="PANTHER" id="PTHR23354:SF108">
    <property type="entry name" value="RE10231P"/>
    <property type="match status" value="1"/>
</dbReference>
<gene>
    <name evidence="3" type="ORF">DGAL_LOCUS10314</name>
</gene>
<evidence type="ECO:0000259" key="2">
    <source>
        <dbReference type="PROSITE" id="PS51886"/>
    </source>
</evidence>
<proteinExistence type="predicted"/>
<evidence type="ECO:0000313" key="4">
    <source>
        <dbReference type="Proteomes" id="UP000789390"/>
    </source>
</evidence>
<protein>
    <recommendedName>
        <fullName evidence="2">TLDc domain-containing protein</fullName>
    </recommendedName>
</protein>
<feature type="compositionally biased region" description="Basic and acidic residues" evidence="1">
    <location>
        <begin position="39"/>
        <end position="49"/>
    </location>
</feature>
<keyword evidence="4" id="KW-1185">Reference proteome</keyword>
<dbReference type="EMBL" id="CAKKLH010000246">
    <property type="protein sequence ID" value="CAH0107030.1"/>
    <property type="molecule type" value="Genomic_DNA"/>
</dbReference>
<dbReference type="AlphaFoldDB" id="A0A8J2RS18"/>
<feature type="compositionally biased region" description="Low complexity" evidence="1">
    <location>
        <begin position="70"/>
        <end position="85"/>
    </location>
</feature>
<feature type="compositionally biased region" description="Basic and acidic residues" evidence="1">
    <location>
        <begin position="1"/>
        <end position="17"/>
    </location>
</feature>
<dbReference type="OrthoDB" id="289228at2759"/>
<reference evidence="3" key="1">
    <citation type="submission" date="2021-11" db="EMBL/GenBank/DDBJ databases">
        <authorList>
            <person name="Schell T."/>
        </authorList>
    </citation>
    <scope>NUCLEOTIDE SEQUENCE</scope>
    <source>
        <strain evidence="3">M5</strain>
    </source>
</reference>
<dbReference type="SMART" id="SM00584">
    <property type="entry name" value="TLDc"/>
    <property type="match status" value="1"/>
</dbReference>
<comment type="caution">
    <text evidence="3">The sequence shown here is derived from an EMBL/GenBank/DDBJ whole genome shotgun (WGS) entry which is preliminary data.</text>
</comment>
<dbReference type="InterPro" id="IPR006571">
    <property type="entry name" value="TLDc_dom"/>
</dbReference>
<feature type="region of interest" description="Disordered" evidence="1">
    <location>
        <begin position="1"/>
        <end position="87"/>
    </location>
</feature>
<organism evidence="3 4">
    <name type="scientific">Daphnia galeata</name>
    <dbReference type="NCBI Taxonomy" id="27404"/>
    <lineage>
        <taxon>Eukaryota</taxon>
        <taxon>Metazoa</taxon>
        <taxon>Ecdysozoa</taxon>
        <taxon>Arthropoda</taxon>
        <taxon>Crustacea</taxon>
        <taxon>Branchiopoda</taxon>
        <taxon>Diplostraca</taxon>
        <taxon>Cladocera</taxon>
        <taxon>Anomopoda</taxon>
        <taxon>Daphniidae</taxon>
        <taxon>Daphnia</taxon>
    </lineage>
</organism>